<dbReference type="SUPFAM" id="SSF51338">
    <property type="entry name" value="Composite domain of metallo-dependent hydrolases"/>
    <property type="match status" value="1"/>
</dbReference>
<dbReference type="InterPro" id="IPR050287">
    <property type="entry name" value="MTA/SAH_deaminase"/>
</dbReference>
<evidence type="ECO:0000256" key="2">
    <source>
        <dbReference type="ARBA" id="ARBA00022801"/>
    </source>
</evidence>
<feature type="binding site" evidence="4">
    <location>
        <position position="64"/>
    </location>
    <ligand>
        <name>Zn(2+)</name>
        <dbReference type="ChEBI" id="CHEBI:29105"/>
    </ligand>
</feature>
<comment type="similarity">
    <text evidence="4">Belongs to the metallo-dependent hydrolases superfamily. MTA/SAH deaminase family.</text>
</comment>
<name>A0A147JSE7_HADYE</name>
<reference evidence="6 7" key="1">
    <citation type="journal article" date="2016" name="Nat. Microbiol.">
        <title>Genomic inference of the metabolism of cosmopolitan subsurface Archaea, Hadesarchaea.</title>
        <authorList>
            <person name="Baker B.J."/>
            <person name="Saw J.H."/>
            <person name="Lind A.E."/>
            <person name="Lazar C.S."/>
            <person name="Hinrichs K.-U."/>
            <person name="Teske A.P."/>
            <person name="Ettema T.J."/>
        </authorList>
    </citation>
    <scope>NUCLEOTIDE SEQUENCE [LARGE SCALE GENOMIC DNA]</scope>
</reference>
<feature type="binding site" evidence="4">
    <location>
        <position position="210"/>
    </location>
    <ligand>
        <name>Zn(2+)</name>
        <dbReference type="ChEBI" id="CHEBI:29105"/>
    </ligand>
</feature>
<dbReference type="Gene3D" id="2.30.40.10">
    <property type="entry name" value="Urease, subunit C, domain 1"/>
    <property type="match status" value="1"/>
</dbReference>
<dbReference type="Pfam" id="PF01979">
    <property type="entry name" value="Amidohydro_1"/>
    <property type="match status" value="1"/>
</dbReference>
<evidence type="ECO:0000313" key="6">
    <source>
        <dbReference type="EMBL" id="KUO39411.1"/>
    </source>
</evidence>
<organism evidence="6 7">
    <name type="scientific">Hadarchaeum yellowstonense</name>
    <dbReference type="NCBI Taxonomy" id="1776334"/>
    <lineage>
        <taxon>Archaea</taxon>
        <taxon>Methanobacteriati</taxon>
        <taxon>Candidatus Hadarchaeota</taxon>
        <taxon>Candidatus Hadarchaeia</taxon>
        <taxon>Candidatus Hadarchaeales</taxon>
        <taxon>Candidatus Hadarchaeaceae</taxon>
        <taxon>Candidatus Hadarchaeum</taxon>
    </lineage>
</organism>
<evidence type="ECO:0000313" key="7">
    <source>
        <dbReference type="Proteomes" id="UP000074294"/>
    </source>
</evidence>
<comment type="caution">
    <text evidence="4">Lacks conserved residue(s) required for the propagation of feature annotation.</text>
</comment>
<comment type="catalytic activity">
    <reaction evidence="4">
        <text>S-methyl-5'-thioadenosine + H2O + H(+) = S-methyl-5'-thioinosine + NH4(+)</text>
        <dbReference type="Rhea" id="RHEA:25025"/>
        <dbReference type="ChEBI" id="CHEBI:15377"/>
        <dbReference type="ChEBI" id="CHEBI:15378"/>
        <dbReference type="ChEBI" id="CHEBI:17509"/>
        <dbReference type="ChEBI" id="CHEBI:28938"/>
        <dbReference type="ChEBI" id="CHEBI:48595"/>
        <dbReference type="EC" id="3.5.4.31"/>
    </reaction>
</comment>
<comment type="catalytic activity">
    <reaction evidence="4">
        <text>S-adenosyl-L-homocysteine + H2O + H(+) = S-inosyl-L-homocysteine + NH4(+)</text>
        <dbReference type="Rhea" id="RHEA:20716"/>
        <dbReference type="ChEBI" id="CHEBI:15377"/>
        <dbReference type="ChEBI" id="CHEBI:15378"/>
        <dbReference type="ChEBI" id="CHEBI:28938"/>
        <dbReference type="ChEBI" id="CHEBI:57856"/>
        <dbReference type="ChEBI" id="CHEBI:57985"/>
        <dbReference type="EC" id="3.5.4.28"/>
    </reaction>
</comment>
<keyword evidence="1 4" id="KW-0479">Metal-binding</keyword>
<dbReference type="AlphaFoldDB" id="A0A147JSE7"/>
<feature type="binding site" evidence="4">
    <location>
        <position position="298"/>
    </location>
    <ligand>
        <name>substrate</name>
    </ligand>
</feature>
<feature type="binding site" evidence="4">
    <location>
        <position position="62"/>
    </location>
    <ligand>
        <name>Zn(2+)</name>
        <dbReference type="ChEBI" id="CHEBI:29105"/>
    </ligand>
</feature>
<dbReference type="InterPro" id="IPR006680">
    <property type="entry name" value="Amidohydro-rel"/>
</dbReference>
<feature type="domain" description="Amidohydrolase-related" evidence="5">
    <location>
        <begin position="54"/>
        <end position="402"/>
    </location>
</feature>
<dbReference type="Proteomes" id="UP000074294">
    <property type="component" value="Unassembled WGS sequence"/>
</dbReference>
<dbReference type="STRING" id="1776334.APZ16_03450"/>
<dbReference type="EC" id="3.5.4.28" evidence="4"/>
<dbReference type="InterPro" id="IPR023512">
    <property type="entry name" value="Deaminase_MtaD/DadD"/>
</dbReference>
<keyword evidence="3 4" id="KW-0862">Zinc</keyword>
<keyword evidence="2 4" id="KW-0378">Hydrolase</keyword>
<dbReference type="EMBL" id="LQMQ01000065">
    <property type="protein sequence ID" value="KUO39411.1"/>
    <property type="molecule type" value="Genomic_DNA"/>
</dbReference>
<dbReference type="GO" id="GO:0050270">
    <property type="term" value="F:S-adenosylhomocysteine deaminase activity"/>
    <property type="evidence" value="ECO:0007669"/>
    <property type="project" value="UniProtKB-UniRule"/>
</dbReference>
<dbReference type="HAMAP" id="MF_01281">
    <property type="entry name" value="MTA_SAH_deamin"/>
    <property type="match status" value="1"/>
</dbReference>
<sequence>MADLLVRGGLLVTMNPGRQVIEKGSVAIEGNRIVAVGEVRERAERVIDARGKAVLPGLINCHTHLPMVLLRGFADDMPLDKWLSDRIWPMEKKMGPRDCYAGALLGALELIKSGTTCFADNYFHMDQVARAVAKAGLRGVLSYGMIDRDDEQKMREEIRIGQSFVRSFHGKAGGRILTMFGPHAPYTCSTECLLKVKELAAKFGVGIHIHVSESSAEVKQTIRRYGKRPVEYLDSIGFLGPEVLAAHCVWVTKREVGIIQRRGVKPVHNPTSNLKMGSGIAPVVEMLQAGVPVALGTDGAASNNSLDLFKEMKLASLLAKLRNRDPTALPAMKALEMATRNGAAALGLEDELGSIEVGKKADLILVDLKKPHLSPLHDVVSHLIYSATGSDVDTVIVDGKILLEGGEVLTLDEEKVLELAQRTSDDLVSRLGEEK</sequence>
<dbReference type="InterPro" id="IPR011059">
    <property type="entry name" value="Metal-dep_hydrolase_composite"/>
</dbReference>
<comment type="cofactor">
    <cofactor evidence="4">
        <name>Zn(2+)</name>
        <dbReference type="ChEBI" id="CHEBI:29105"/>
    </cofactor>
    <text evidence="4">Binds 1 zinc ion per subunit.</text>
</comment>
<dbReference type="SUPFAM" id="SSF51556">
    <property type="entry name" value="Metallo-dependent hydrolases"/>
    <property type="match status" value="1"/>
</dbReference>
<dbReference type="FunFam" id="3.20.20.140:FF:000014">
    <property type="entry name" value="5-methylthioadenosine/S-adenosylhomocysteine deaminase"/>
    <property type="match status" value="1"/>
</dbReference>
<gene>
    <name evidence="4" type="primary">mtaD</name>
    <name evidence="6" type="ORF">APZ16_03450</name>
</gene>
<feature type="binding site" evidence="4">
    <location>
        <position position="183"/>
    </location>
    <ligand>
        <name>substrate</name>
    </ligand>
</feature>
<feature type="binding site" evidence="4">
    <location>
        <position position="91"/>
    </location>
    <ligand>
        <name>substrate</name>
    </ligand>
</feature>
<comment type="caution">
    <text evidence="6">The sequence shown here is derived from an EMBL/GenBank/DDBJ whole genome shotgun (WGS) entry which is preliminary data.</text>
</comment>
<dbReference type="PANTHER" id="PTHR43794">
    <property type="entry name" value="AMINOHYDROLASE SSNA-RELATED"/>
    <property type="match status" value="1"/>
</dbReference>
<dbReference type="GO" id="GO:0046872">
    <property type="term" value="F:metal ion binding"/>
    <property type="evidence" value="ECO:0007669"/>
    <property type="project" value="UniProtKB-KW"/>
</dbReference>
<proteinExistence type="inferred from homology"/>
<evidence type="ECO:0000256" key="1">
    <source>
        <dbReference type="ARBA" id="ARBA00022723"/>
    </source>
</evidence>
<feature type="binding site" evidence="4">
    <location>
        <position position="298"/>
    </location>
    <ligand>
        <name>Zn(2+)</name>
        <dbReference type="ChEBI" id="CHEBI:29105"/>
    </ligand>
</feature>
<accession>A0A147JSE7</accession>
<dbReference type="PANTHER" id="PTHR43794:SF11">
    <property type="entry name" value="AMIDOHYDROLASE-RELATED DOMAIN-CONTAINING PROTEIN"/>
    <property type="match status" value="1"/>
</dbReference>
<comment type="function">
    <text evidence="4">Catalyzes the deamination of 5-methylthioadenosine and S-adenosyl-L-homocysteine into 5-methylthioinosine and S-inosyl-L-homocysteine, respectively. Is also able to deaminate adenosine.</text>
</comment>
<feature type="binding site" evidence="4">
    <location>
        <position position="213"/>
    </location>
    <ligand>
        <name>substrate</name>
    </ligand>
</feature>
<evidence type="ECO:0000259" key="5">
    <source>
        <dbReference type="Pfam" id="PF01979"/>
    </source>
</evidence>
<dbReference type="EC" id="3.5.4.31" evidence="4"/>
<dbReference type="Gene3D" id="3.20.20.140">
    <property type="entry name" value="Metal-dependent hydrolases"/>
    <property type="match status" value="1"/>
</dbReference>
<evidence type="ECO:0000256" key="4">
    <source>
        <dbReference type="HAMAP-Rule" id="MF_01281"/>
    </source>
</evidence>
<dbReference type="InterPro" id="IPR032466">
    <property type="entry name" value="Metal_Hydrolase"/>
</dbReference>
<dbReference type="CDD" id="cd01298">
    <property type="entry name" value="ATZ_TRZ_like"/>
    <property type="match status" value="1"/>
</dbReference>
<protein>
    <recommendedName>
        <fullName evidence="4">5-methylthioadenosine/S-adenosylhomocysteine deaminase</fullName>
        <shortName evidence="4">MTA/SAH deaminase</shortName>
        <ecNumber evidence="4">3.5.4.28</ecNumber>
        <ecNumber evidence="4">3.5.4.31</ecNumber>
    </recommendedName>
</protein>
<evidence type="ECO:0000256" key="3">
    <source>
        <dbReference type="ARBA" id="ARBA00022833"/>
    </source>
</evidence>
<dbReference type="GO" id="GO:0090614">
    <property type="term" value="F:5'-methylthioadenosine deaminase activity"/>
    <property type="evidence" value="ECO:0007669"/>
    <property type="project" value="UniProtKB-UniRule"/>
</dbReference>